<dbReference type="Proteomes" id="UP000249260">
    <property type="component" value="Unassembled WGS sequence"/>
</dbReference>
<feature type="compositionally biased region" description="Acidic residues" evidence="1">
    <location>
        <begin position="172"/>
        <end position="193"/>
    </location>
</feature>
<protein>
    <submittedName>
        <fullName evidence="3">Stage II sporulation protein P</fullName>
    </submittedName>
</protein>
<gene>
    <name evidence="3" type="ORF">DL346_15500</name>
</gene>
<dbReference type="Pfam" id="PF07454">
    <property type="entry name" value="SpoIIP"/>
    <property type="match status" value="1"/>
</dbReference>
<evidence type="ECO:0000256" key="1">
    <source>
        <dbReference type="SAM" id="MobiDB-lite"/>
    </source>
</evidence>
<sequence length="423" mass="46114">MKRLIVTLNLAKSSMRLRQLLVAGRTFALLSIGSMILVIVVGIGAILHQNTASSPISLMKGFAATVSSGLFKDMLSMELPGTGEGEAHTAINGRQISTFLIRLLTDINPADPKSLLASQYPGLAHDDTVILRPTSGTDASVEQQDHNEIPDSPGSDNPDGIISDSGRPDFETPADDETAPDETVSDPAEDEPDSGSVPPNQDEPAKPTTGGRKVVFIYHSHGRESWFPEISSKKYAESPVKNISLLGKRLAMQLEKNGVGALQSSTDYPTAIKDYNWNLSYKYSKKTVQEAMASNKDLTFYFDIHRDSQRRKNTTIKINGIDYAQVYFIIGLGNANWKKNEAFANKIQEKMEKQYPGLSRGILGKSSASGNGEYNQSLSPDSVLIEIGGVDNTLKESYRTVDVLAKIIAELYWDAEKVSAPAK</sequence>
<dbReference type="EMBL" id="QLUW01000002">
    <property type="protein sequence ID" value="RAP76746.1"/>
    <property type="molecule type" value="Genomic_DNA"/>
</dbReference>
<evidence type="ECO:0000313" key="3">
    <source>
        <dbReference type="EMBL" id="RAP76746.1"/>
    </source>
</evidence>
<evidence type="ECO:0000313" key="4">
    <source>
        <dbReference type="Proteomes" id="UP000249260"/>
    </source>
</evidence>
<dbReference type="OrthoDB" id="1633470at2"/>
<keyword evidence="4" id="KW-1185">Reference proteome</keyword>
<name>A0A328U9P4_9BACL</name>
<accession>A0A328U9P4</accession>
<keyword evidence="2" id="KW-0472">Membrane</keyword>
<keyword evidence="2" id="KW-0812">Transmembrane</keyword>
<keyword evidence="2" id="KW-1133">Transmembrane helix</keyword>
<reference evidence="3 4" key="1">
    <citation type="submission" date="2018-06" db="EMBL/GenBank/DDBJ databases">
        <title>Paenibacillus montanisoli sp. nov., isolated from mountain area soil.</title>
        <authorList>
            <person name="Wu M."/>
        </authorList>
    </citation>
    <scope>NUCLEOTIDE SEQUENCE [LARGE SCALE GENOMIC DNA]</scope>
    <source>
        <strain evidence="3 4">RA17</strain>
    </source>
</reference>
<evidence type="ECO:0000256" key="2">
    <source>
        <dbReference type="SAM" id="Phobius"/>
    </source>
</evidence>
<dbReference type="InterPro" id="IPR010897">
    <property type="entry name" value="Spore_II_P"/>
</dbReference>
<organism evidence="3 4">
    <name type="scientific">Paenibacillus montanisoli</name>
    <dbReference type="NCBI Taxonomy" id="2081970"/>
    <lineage>
        <taxon>Bacteria</taxon>
        <taxon>Bacillati</taxon>
        <taxon>Bacillota</taxon>
        <taxon>Bacilli</taxon>
        <taxon>Bacillales</taxon>
        <taxon>Paenibacillaceae</taxon>
        <taxon>Paenibacillus</taxon>
    </lineage>
</organism>
<dbReference type="NCBIfam" id="TIGR02867">
    <property type="entry name" value="spore_II_P"/>
    <property type="match status" value="1"/>
</dbReference>
<feature type="region of interest" description="Disordered" evidence="1">
    <location>
        <begin position="138"/>
        <end position="212"/>
    </location>
</feature>
<comment type="caution">
    <text evidence="3">The sequence shown here is derived from an EMBL/GenBank/DDBJ whole genome shotgun (WGS) entry which is preliminary data.</text>
</comment>
<proteinExistence type="predicted"/>
<dbReference type="RefSeq" id="WP_112882960.1">
    <property type="nucleotide sequence ID" value="NZ_QLUW01000002.1"/>
</dbReference>
<dbReference type="SUPFAM" id="SSF53187">
    <property type="entry name" value="Zn-dependent exopeptidases"/>
    <property type="match status" value="1"/>
</dbReference>
<dbReference type="AlphaFoldDB" id="A0A328U9P4"/>
<feature type="transmembrane region" description="Helical" evidence="2">
    <location>
        <begin position="20"/>
        <end position="47"/>
    </location>
</feature>